<keyword evidence="1" id="KW-0812">Transmembrane</keyword>
<evidence type="ECO:0000256" key="1">
    <source>
        <dbReference type="SAM" id="Phobius"/>
    </source>
</evidence>
<dbReference type="RefSeq" id="WP_344762998.1">
    <property type="nucleotide sequence ID" value="NZ_BAAAZE010000008.1"/>
</dbReference>
<dbReference type="Proteomes" id="UP001501353">
    <property type="component" value="Unassembled WGS sequence"/>
</dbReference>
<name>A0ABP7T6A3_9BURK</name>
<accession>A0ABP7T6A3</accession>
<reference evidence="4" key="1">
    <citation type="journal article" date="2019" name="Int. J. Syst. Evol. Microbiol.">
        <title>The Global Catalogue of Microorganisms (GCM) 10K type strain sequencing project: providing services to taxonomists for standard genome sequencing and annotation.</title>
        <authorList>
            <consortium name="The Broad Institute Genomics Platform"/>
            <consortium name="The Broad Institute Genome Sequencing Center for Infectious Disease"/>
            <person name="Wu L."/>
            <person name="Ma J."/>
        </authorList>
    </citation>
    <scope>NUCLEOTIDE SEQUENCE [LARGE SCALE GENOMIC DNA]</scope>
    <source>
        <strain evidence="4">JCM 16673</strain>
    </source>
</reference>
<evidence type="ECO:0000313" key="4">
    <source>
        <dbReference type="Proteomes" id="UP001501353"/>
    </source>
</evidence>
<comment type="caution">
    <text evidence="3">The sequence shown here is derived from an EMBL/GenBank/DDBJ whole genome shotgun (WGS) entry which is preliminary data.</text>
</comment>
<protein>
    <recommendedName>
        <fullName evidence="2">DUF4189 domain-containing protein</fullName>
    </recommendedName>
</protein>
<organism evidence="3 4">
    <name type="scientific">Actimicrobium antarcticum</name>
    <dbReference type="NCBI Taxonomy" id="1051899"/>
    <lineage>
        <taxon>Bacteria</taxon>
        <taxon>Pseudomonadati</taxon>
        <taxon>Pseudomonadota</taxon>
        <taxon>Betaproteobacteria</taxon>
        <taxon>Burkholderiales</taxon>
        <taxon>Oxalobacteraceae</taxon>
        <taxon>Actimicrobium</taxon>
    </lineage>
</organism>
<feature type="domain" description="DUF4189" evidence="2">
    <location>
        <begin position="86"/>
        <end position="179"/>
    </location>
</feature>
<evidence type="ECO:0000313" key="3">
    <source>
        <dbReference type="EMBL" id="GAA4021687.1"/>
    </source>
</evidence>
<dbReference type="EMBL" id="BAAAZE010000008">
    <property type="protein sequence ID" value="GAA4021687.1"/>
    <property type="molecule type" value="Genomic_DNA"/>
</dbReference>
<keyword evidence="4" id="KW-1185">Reference proteome</keyword>
<keyword evidence="1" id="KW-0472">Membrane</keyword>
<feature type="transmembrane region" description="Helical" evidence="1">
    <location>
        <begin position="12"/>
        <end position="32"/>
    </location>
</feature>
<dbReference type="Pfam" id="PF13827">
    <property type="entry name" value="DUF4189"/>
    <property type="match status" value="1"/>
</dbReference>
<keyword evidence="1" id="KW-1133">Transmembrane helix</keyword>
<proteinExistence type="predicted"/>
<sequence>MPTSVIKKNSQASGVIGYVSLAAILLFVFIALPGVARASASSIAYGSDDSWAWATRATQREANQLALQKCNETTPKKDCALDRTKAIVRADGGGSIGLARSAVSLADARKSALANCGNTSCKVLYEITKSGFYSLAQSEKDKEEGQNYYLMYAVSNSDEADKEAIERCTNLTAQKCKVIWSGAIAGHISSHPRQ</sequence>
<dbReference type="InterPro" id="IPR025240">
    <property type="entry name" value="DUF4189"/>
</dbReference>
<evidence type="ECO:0000259" key="2">
    <source>
        <dbReference type="Pfam" id="PF13827"/>
    </source>
</evidence>
<gene>
    <name evidence="3" type="ORF">GCM10022212_18330</name>
</gene>